<evidence type="ECO:0000256" key="1">
    <source>
        <dbReference type="SAM" id="Phobius"/>
    </source>
</evidence>
<keyword evidence="1" id="KW-1133">Transmembrane helix</keyword>
<keyword evidence="4" id="KW-1185">Reference proteome</keyword>
<evidence type="ECO:0000313" key="4">
    <source>
        <dbReference type="Proteomes" id="UP001597478"/>
    </source>
</evidence>
<feature type="signal peptide" evidence="2">
    <location>
        <begin position="1"/>
        <end position="21"/>
    </location>
</feature>
<feature type="transmembrane region" description="Helical" evidence="1">
    <location>
        <begin position="37"/>
        <end position="61"/>
    </location>
</feature>
<keyword evidence="2" id="KW-0732">Signal</keyword>
<dbReference type="Proteomes" id="UP001597478">
    <property type="component" value="Unassembled WGS sequence"/>
</dbReference>
<keyword evidence="1" id="KW-0472">Membrane</keyword>
<evidence type="ECO:0000313" key="3">
    <source>
        <dbReference type="EMBL" id="MFD2802019.1"/>
    </source>
</evidence>
<comment type="caution">
    <text evidence="3">The sequence shown here is derived from an EMBL/GenBank/DDBJ whole genome shotgun (WGS) entry which is preliminary data.</text>
</comment>
<evidence type="ECO:0000256" key="2">
    <source>
        <dbReference type="SAM" id="SignalP"/>
    </source>
</evidence>
<dbReference type="EMBL" id="JBHUOF010000040">
    <property type="protein sequence ID" value="MFD2802019.1"/>
    <property type="molecule type" value="Genomic_DNA"/>
</dbReference>
<feature type="chain" id="PRO_5047148671" evidence="2">
    <location>
        <begin position="22"/>
        <end position="75"/>
    </location>
</feature>
<sequence>MAALGLMVLMALGAGVLPAAAATEKTEQAASAPWDEITQALVVGSTAFGMMIALACAVLYYTAKGHRRQHEGGVG</sequence>
<protein>
    <submittedName>
        <fullName evidence="3">Uncharacterized protein</fullName>
    </submittedName>
</protein>
<keyword evidence="1" id="KW-0812">Transmembrane</keyword>
<name>A0ABW5WFS4_9PSEU</name>
<organism evidence="3 4">
    <name type="scientific">Prauserella oleivorans</name>
    <dbReference type="NCBI Taxonomy" id="1478153"/>
    <lineage>
        <taxon>Bacteria</taxon>
        <taxon>Bacillati</taxon>
        <taxon>Actinomycetota</taxon>
        <taxon>Actinomycetes</taxon>
        <taxon>Pseudonocardiales</taxon>
        <taxon>Pseudonocardiaceae</taxon>
        <taxon>Prauserella</taxon>
    </lineage>
</organism>
<proteinExistence type="predicted"/>
<reference evidence="4" key="1">
    <citation type="journal article" date="2019" name="Int. J. Syst. Evol. Microbiol.">
        <title>The Global Catalogue of Microorganisms (GCM) 10K type strain sequencing project: providing services to taxonomists for standard genome sequencing and annotation.</title>
        <authorList>
            <consortium name="The Broad Institute Genomics Platform"/>
            <consortium name="The Broad Institute Genome Sequencing Center for Infectious Disease"/>
            <person name="Wu L."/>
            <person name="Ma J."/>
        </authorList>
    </citation>
    <scope>NUCLEOTIDE SEQUENCE [LARGE SCALE GENOMIC DNA]</scope>
    <source>
        <strain evidence="4">IBRC-M 10906</strain>
    </source>
</reference>
<dbReference type="RefSeq" id="WP_377384292.1">
    <property type="nucleotide sequence ID" value="NZ_JBHSAN010000002.1"/>
</dbReference>
<gene>
    <name evidence="3" type="ORF">ACFS2C_21755</name>
</gene>
<accession>A0ABW5WFS4</accession>